<evidence type="ECO:0000256" key="4">
    <source>
        <dbReference type="ARBA" id="ARBA00022895"/>
    </source>
</evidence>
<proteinExistence type="predicted"/>
<evidence type="ECO:0000256" key="6">
    <source>
        <dbReference type="ARBA" id="ARBA00023306"/>
    </source>
</evidence>
<feature type="domain" description="Telomere-associated protein Rif1 N-terminal" evidence="7">
    <location>
        <begin position="57"/>
        <end position="289"/>
    </location>
</feature>
<keyword evidence="4" id="KW-0779">Telomere</keyword>
<evidence type="ECO:0000259" key="7">
    <source>
        <dbReference type="Pfam" id="PF12231"/>
    </source>
</evidence>
<evidence type="ECO:0000313" key="9">
    <source>
        <dbReference type="Proteomes" id="UP001341840"/>
    </source>
</evidence>
<dbReference type="PANTHER" id="PTHR22928">
    <property type="entry name" value="TELOMERE-ASSOCIATED PROTEIN RIF1"/>
    <property type="match status" value="1"/>
</dbReference>
<dbReference type="SUPFAM" id="SSF48371">
    <property type="entry name" value="ARM repeat"/>
    <property type="match status" value="1"/>
</dbReference>
<dbReference type="Pfam" id="PF12231">
    <property type="entry name" value="Rif1_N"/>
    <property type="match status" value="1"/>
</dbReference>
<keyword evidence="9" id="KW-1185">Reference proteome</keyword>
<keyword evidence="5" id="KW-0539">Nucleus</keyword>
<gene>
    <name evidence="8" type="ORF">PIB30_008410</name>
</gene>
<keyword evidence="3" id="KW-0158">Chromosome</keyword>
<comment type="caution">
    <text evidence="8">The sequence shown here is derived from an EMBL/GenBank/DDBJ whole genome shotgun (WGS) entry which is preliminary data.</text>
</comment>
<dbReference type="Gene3D" id="1.25.10.10">
    <property type="entry name" value="Leucine-rich Repeat Variant"/>
    <property type="match status" value="1"/>
</dbReference>
<name>A0ABU6V392_9FABA</name>
<accession>A0ABU6V392</accession>
<organism evidence="8 9">
    <name type="scientific">Stylosanthes scabra</name>
    <dbReference type="NCBI Taxonomy" id="79078"/>
    <lineage>
        <taxon>Eukaryota</taxon>
        <taxon>Viridiplantae</taxon>
        <taxon>Streptophyta</taxon>
        <taxon>Embryophyta</taxon>
        <taxon>Tracheophyta</taxon>
        <taxon>Spermatophyta</taxon>
        <taxon>Magnoliopsida</taxon>
        <taxon>eudicotyledons</taxon>
        <taxon>Gunneridae</taxon>
        <taxon>Pentapetalae</taxon>
        <taxon>rosids</taxon>
        <taxon>fabids</taxon>
        <taxon>Fabales</taxon>
        <taxon>Fabaceae</taxon>
        <taxon>Papilionoideae</taxon>
        <taxon>50 kb inversion clade</taxon>
        <taxon>dalbergioids sensu lato</taxon>
        <taxon>Dalbergieae</taxon>
        <taxon>Pterocarpus clade</taxon>
        <taxon>Stylosanthes</taxon>
    </lineage>
</organism>
<reference evidence="8 9" key="1">
    <citation type="journal article" date="2023" name="Plants (Basel)">
        <title>Bridging the Gap: Combining Genomics and Transcriptomics Approaches to Understand Stylosanthes scabra, an Orphan Legume from the Brazilian Caatinga.</title>
        <authorList>
            <person name="Ferreira-Neto J.R.C."/>
            <person name="da Silva M.D."/>
            <person name="Binneck E."/>
            <person name="de Melo N.F."/>
            <person name="da Silva R.H."/>
            <person name="de Melo A.L.T.M."/>
            <person name="Pandolfi V."/>
            <person name="Bustamante F.O."/>
            <person name="Brasileiro-Vidal A.C."/>
            <person name="Benko-Iseppon A.M."/>
        </authorList>
    </citation>
    <scope>NUCLEOTIDE SEQUENCE [LARGE SCALE GENOMIC DNA]</scope>
    <source>
        <tissue evidence="8">Leaves</tissue>
    </source>
</reference>
<evidence type="ECO:0000313" key="8">
    <source>
        <dbReference type="EMBL" id="MED6168060.1"/>
    </source>
</evidence>
<dbReference type="EMBL" id="JASCZI010151053">
    <property type="protein sequence ID" value="MED6168060.1"/>
    <property type="molecule type" value="Genomic_DNA"/>
</dbReference>
<comment type="subcellular location">
    <subcellularLocation>
        <location evidence="2">Chromosome</location>
        <location evidence="2">Telomere</location>
    </subcellularLocation>
    <subcellularLocation>
        <location evidence="1">Nucleus</location>
    </subcellularLocation>
</comment>
<dbReference type="Proteomes" id="UP001341840">
    <property type="component" value="Unassembled WGS sequence"/>
</dbReference>
<dbReference type="InterPro" id="IPR011989">
    <property type="entry name" value="ARM-like"/>
</dbReference>
<evidence type="ECO:0000256" key="3">
    <source>
        <dbReference type="ARBA" id="ARBA00022454"/>
    </source>
</evidence>
<evidence type="ECO:0000256" key="2">
    <source>
        <dbReference type="ARBA" id="ARBA00004574"/>
    </source>
</evidence>
<dbReference type="InterPro" id="IPR016024">
    <property type="entry name" value="ARM-type_fold"/>
</dbReference>
<dbReference type="PANTHER" id="PTHR22928:SF3">
    <property type="entry name" value="TELOMERE-ASSOCIATED PROTEIN RIF1"/>
    <property type="match status" value="1"/>
</dbReference>
<keyword evidence="6" id="KW-0131">Cell cycle</keyword>
<protein>
    <recommendedName>
        <fullName evidence="7">Telomere-associated protein Rif1 N-terminal domain-containing protein</fullName>
    </recommendedName>
</protein>
<dbReference type="InterPro" id="IPR022031">
    <property type="entry name" value="Rif1_N"/>
</dbReference>
<evidence type="ECO:0000256" key="1">
    <source>
        <dbReference type="ARBA" id="ARBA00004123"/>
    </source>
</evidence>
<evidence type="ECO:0000256" key="5">
    <source>
        <dbReference type="ARBA" id="ARBA00023242"/>
    </source>
</evidence>
<sequence length="290" mass="32074">MADEIGEIQYLLSCGDKSSKCSGYSSLLHFQEHATVNPSSLRSLSFSSHSIVSSLISDISNPDEEISAQALKCLGFMIYHPSIVSSLPLDDVNLVLESLPKLITTTKLKSACNLGVWCISVQQLGESLLATHFHSLLLAIVHALDNPMGSLSTTFEATQAVMKLCGQLSKQMRDSSHIWAPPIYRRLLSTDKRERDASERCLLKVKTEVIPPSLDLSKVLAKDMKSKLLSGMNKLLDKGMKIQVIQAWGWFIRMLGSHAFKTRQLVNDSLKILECTFTDLDPQVQIATLV</sequence>